<evidence type="ECO:0000313" key="3">
    <source>
        <dbReference type="Proteomes" id="UP000271256"/>
    </source>
</evidence>
<accession>A0A494X1M9</accession>
<dbReference type="Pfam" id="PF13148">
    <property type="entry name" value="DUF3987"/>
    <property type="match status" value="1"/>
</dbReference>
<feature type="coiled-coil region" evidence="1">
    <location>
        <begin position="129"/>
        <end position="156"/>
    </location>
</feature>
<protein>
    <submittedName>
        <fullName evidence="2">DUF3987 domain-containing protein</fullName>
    </submittedName>
</protein>
<reference evidence="2 3" key="1">
    <citation type="submission" date="2018-10" db="EMBL/GenBank/DDBJ databases">
        <authorList>
            <person name="Grouzdev D.S."/>
            <person name="Krutkina M.S."/>
            <person name="Tourova T.P."/>
            <person name="Nazina T.N."/>
        </authorList>
    </citation>
    <scope>NUCLEOTIDE SEQUENCE [LARGE SCALE GENOMIC DNA]</scope>
    <source>
        <strain evidence="2 3">435</strain>
    </source>
</reference>
<proteinExistence type="predicted"/>
<sequence length="521" mass="59270">MGCVTELLTQDEQAELLTTVEDWPDPEPLGTYLLPVEKLPPEIIPEPFRPWVMDVSYRMQCPADFVAVPTIIMTGSIIGTGCGIRPKKYDDWLVVPNLWGGPIARPGKLKTPALAEALKPLVPLEVRARKEYEAAMKEYEADRELFKAQKEALKSKMLEATKGKKKTEGLSLAELRQQYLNLKEPEPPVWRRYRTNDATIEKMSELLSENPRGILLFRDELIGLLAGWDKEGRETDRAFYLEAWNGYGSMTTDRIGRGTIHVDNLCVSILGGIQPAKLLAYLHQAMNELENDGLMQRLQLLVFPDELGDWELVDRYPDKKAQELAFKVIERLDKMDFVAYGARLDEGERIPYFRFDNEAQDLFYEWLTELENEKLRRDDPPALLEHLSKYRSLMPSLALIIHLIDIAAGAAEGDVSLKAAKMAAAWCDYLESHARRIYGLVGSVGQRAAAELAKKIQKRVLKDGFTVRDVYRKGWYLLNSRELVQAACDELVDAGWLKPVPEDVPGRQPKIVYRVNPKIFP</sequence>
<gene>
    <name evidence="2" type="ORF">D7024_08825</name>
</gene>
<keyword evidence="1" id="KW-0175">Coiled coil</keyword>
<name>A0A494X1M9_9FIRM</name>
<dbReference type="InterPro" id="IPR025048">
    <property type="entry name" value="DUF3987"/>
</dbReference>
<keyword evidence="3" id="KW-1185">Reference proteome</keyword>
<evidence type="ECO:0000313" key="2">
    <source>
        <dbReference type="EMBL" id="RKO67045.1"/>
    </source>
</evidence>
<dbReference type="AlphaFoldDB" id="A0A494X1M9"/>
<dbReference type="Proteomes" id="UP000271256">
    <property type="component" value="Unassembled WGS sequence"/>
</dbReference>
<organism evidence="2 3">
    <name type="scientific">Desulfofundulus salinus</name>
    <dbReference type="NCBI Taxonomy" id="2419843"/>
    <lineage>
        <taxon>Bacteria</taxon>
        <taxon>Bacillati</taxon>
        <taxon>Bacillota</taxon>
        <taxon>Clostridia</taxon>
        <taxon>Eubacteriales</taxon>
        <taxon>Peptococcaceae</taxon>
        <taxon>Desulfofundulus</taxon>
    </lineage>
</organism>
<comment type="caution">
    <text evidence="2">The sequence shown here is derived from an EMBL/GenBank/DDBJ whole genome shotgun (WGS) entry which is preliminary data.</text>
</comment>
<evidence type="ECO:0000256" key="1">
    <source>
        <dbReference type="SAM" id="Coils"/>
    </source>
</evidence>
<dbReference type="EMBL" id="RBWE01000001">
    <property type="protein sequence ID" value="RKO67045.1"/>
    <property type="molecule type" value="Genomic_DNA"/>
</dbReference>